<name>A0AAE3FWW1_9EURY</name>
<keyword evidence="2" id="KW-0328">Glycosyltransferase</keyword>
<dbReference type="PIRSF" id="PIRSF004884">
    <property type="entry name" value="Sugar_kin_arch"/>
    <property type="match status" value="1"/>
</dbReference>
<dbReference type="Proteomes" id="UP001203207">
    <property type="component" value="Unassembled WGS sequence"/>
</dbReference>
<evidence type="ECO:0000313" key="5">
    <source>
        <dbReference type="EMBL" id="MCL9816425.1"/>
    </source>
</evidence>
<dbReference type="PANTHER" id="PTHR20861">
    <property type="entry name" value="HOMOSERINE/4-DIPHOSPHOCYTIDYL-2-C-METHYL-D-ERYTHRITOL KINASE"/>
    <property type="match status" value="1"/>
</dbReference>
<comment type="subunit">
    <text evidence="2">Homodimer.</text>
</comment>
<evidence type="ECO:0000256" key="2">
    <source>
        <dbReference type="PIRNR" id="PIRNR004884"/>
    </source>
</evidence>
<reference evidence="5" key="2">
    <citation type="submission" date="2022-02" db="EMBL/GenBank/DDBJ databases">
        <authorList>
            <person name="Elcheninov A.G."/>
            <person name="Sorokin D.Y."/>
            <person name="Kublanov I.V."/>
        </authorList>
    </citation>
    <scope>NUCLEOTIDE SEQUENCE</scope>
    <source>
        <strain evidence="5">AArc-St2</strain>
    </source>
</reference>
<feature type="domain" description="GHMP kinase C-terminal" evidence="4">
    <location>
        <begin position="215"/>
        <end position="297"/>
    </location>
</feature>
<keyword evidence="5" id="KW-0418">Kinase</keyword>
<keyword evidence="6" id="KW-1185">Reference proteome</keyword>
<keyword evidence="1 2" id="KW-0808">Transferase</keyword>
<dbReference type="InterPro" id="IPR014721">
    <property type="entry name" value="Ribsml_uS5_D2-typ_fold_subgr"/>
</dbReference>
<comment type="catalytic activity">
    <reaction evidence="2">
        <text>5-phospho-alpha-D-ribose 1-diphosphate + 4-hydroxybenzoate + H(+) = 4-(beta-D-ribofuranosyl)phenol 5'-phosphate + CO2 + diphosphate</text>
        <dbReference type="Rhea" id="RHEA:48556"/>
        <dbReference type="ChEBI" id="CHEBI:15378"/>
        <dbReference type="ChEBI" id="CHEBI:16526"/>
        <dbReference type="ChEBI" id="CHEBI:17879"/>
        <dbReference type="ChEBI" id="CHEBI:33019"/>
        <dbReference type="ChEBI" id="CHEBI:58017"/>
        <dbReference type="ChEBI" id="CHEBI:82767"/>
        <dbReference type="EC" id="2.4.2.54"/>
    </reaction>
</comment>
<dbReference type="Gene3D" id="3.30.230.10">
    <property type="match status" value="1"/>
</dbReference>
<dbReference type="AlphaFoldDB" id="A0AAE3FWW1"/>
<dbReference type="InterPro" id="IPR004422">
    <property type="entry name" value="RFAP_synthase"/>
</dbReference>
<organism evidence="5 6">
    <name type="scientific">Natronocalculus amylovorans</name>
    <dbReference type="NCBI Taxonomy" id="2917812"/>
    <lineage>
        <taxon>Archaea</taxon>
        <taxon>Methanobacteriati</taxon>
        <taxon>Methanobacteriota</taxon>
        <taxon>Stenosarchaea group</taxon>
        <taxon>Halobacteria</taxon>
        <taxon>Halobacteriales</taxon>
        <taxon>Haloferacaceae</taxon>
        <taxon>Natronocalculus</taxon>
    </lineage>
</organism>
<dbReference type="SUPFAM" id="SSF54211">
    <property type="entry name" value="Ribosomal protein S5 domain 2-like"/>
    <property type="match status" value="1"/>
</dbReference>
<evidence type="ECO:0000256" key="1">
    <source>
        <dbReference type="ARBA" id="ARBA00022679"/>
    </source>
</evidence>
<dbReference type="NCBIfam" id="TIGR00144">
    <property type="entry name" value="beta_RFAP_syn"/>
    <property type="match status" value="1"/>
</dbReference>
<evidence type="ECO:0000313" key="6">
    <source>
        <dbReference type="Proteomes" id="UP001203207"/>
    </source>
</evidence>
<comment type="function">
    <text evidence="2">Catalyzes the condensation of 4-aminobenzoate (pABA) with 5-phospho-alpha-D-ribose 1-diphosphate (PRPP) to produce beta-ribofuranosylaminobenzene 5'-phosphate (beta-RFA-P).</text>
</comment>
<dbReference type="RefSeq" id="WP_250583381.1">
    <property type="nucleotide sequence ID" value="NZ_JAKRVX010000002.1"/>
</dbReference>
<protein>
    <recommendedName>
        <fullName evidence="2">Beta-ribofuranosylaminobenzene 5'-phosphate synthase</fullName>
        <shortName evidence="2">Beta-RFA-P synthase</shortName>
        <ecNumber evidence="2">2.4.2.54</ecNumber>
    </recommendedName>
</protein>
<evidence type="ECO:0000259" key="3">
    <source>
        <dbReference type="Pfam" id="PF00288"/>
    </source>
</evidence>
<dbReference type="GO" id="GO:0043793">
    <property type="term" value="F:beta-ribofuranosylaminobenzene 5'-phosphate synthase activity"/>
    <property type="evidence" value="ECO:0007669"/>
    <property type="project" value="UniProtKB-EC"/>
</dbReference>
<feature type="domain" description="GHMP kinase N-terminal" evidence="3">
    <location>
        <begin position="56"/>
        <end position="132"/>
    </location>
</feature>
<evidence type="ECO:0000259" key="4">
    <source>
        <dbReference type="Pfam" id="PF08544"/>
    </source>
</evidence>
<dbReference type="PANTHER" id="PTHR20861:SF6">
    <property type="entry name" value="BETA-RIBOFURANOSYLPHENOL 5'-PHOSPHATE SYNTHASE"/>
    <property type="match status" value="1"/>
</dbReference>
<proteinExistence type="inferred from homology"/>
<sequence>MIRVSAPGRLHFGFGNLSLSHSRLYGAIGIAIDGPKTIVTASQAEMVRCDNEIIHQYATQVCEDFSLPGVELTLDAQLPRHTGLGSGTQLALTVLVATLQTYEQTVDVRSYAPTLGRGGRSGVGVAAFENGGFVLDGGHPTTRFTTDRPADGEWTVPPVIAQHQIPDSWRFVLVFPDVPGGRNGGEEDESMRAVIERADPQLADRISGLIVRQILPAVAGGRVEEFGNAIAELGRLNGAWYADEQGGVYRPPVGSIVESLSSKPSIYGAGQSSWGPAVYGVTDQGQVAAAKKAGQRALADAGVAGDVLVVSGRNSGATIETL</sequence>
<dbReference type="Pfam" id="PF08544">
    <property type="entry name" value="GHMP_kinases_C"/>
    <property type="match status" value="1"/>
</dbReference>
<comment type="caution">
    <text evidence="5">The sequence shown here is derived from an EMBL/GenBank/DDBJ whole genome shotgun (WGS) entry which is preliminary data.</text>
</comment>
<dbReference type="GO" id="GO:0016301">
    <property type="term" value="F:kinase activity"/>
    <property type="evidence" value="ECO:0007669"/>
    <property type="project" value="UniProtKB-KW"/>
</dbReference>
<gene>
    <name evidence="5" type="ORF">AArcSt2_05645</name>
</gene>
<accession>A0AAE3FWW1</accession>
<dbReference type="GO" id="GO:0005524">
    <property type="term" value="F:ATP binding"/>
    <property type="evidence" value="ECO:0007669"/>
    <property type="project" value="UniProtKB-UniRule"/>
</dbReference>
<comment type="pathway">
    <text evidence="2">Cofactor biosynthesis; 5,6,7,8-tetrahydromethanopterin biosynthesis.</text>
</comment>
<dbReference type="InterPro" id="IPR020568">
    <property type="entry name" value="Ribosomal_Su5_D2-typ_SF"/>
</dbReference>
<dbReference type="EC" id="2.4.2.54" evidence="2"/>
<comment type="similarity">
    <text evidence="2">Belongs to the beta-RFA-P synthase family.</text>
</comment>
<reference evidence="5" key="1">
    <citation type="journal article" date="2022" name="Syst. Appl. Microbiol.">
        <title>Natronocalculus amylovorans gen. nov., sp. nov., and Natranaeroarchaeum aerophilus sp. nov., dominant culturable amylolytic natronoarchaea from hypersaline soda lakes in southwestern Siberia.</title>
        <authorList>
            <person name="Sorokin D.Y."/>
            <person name="Elcheninov A.G."/>
            <person name="Khizhniak T.V."/>
            <person name="Koenen M."/>
            <person name="Bale N.J."/>
            <person name="Damste J.S.S."/>
            <person name="Kublanov I.V."/>
        </authorList>
    </citation>
    <scope>NUCLEOTIDE SEQUENCE</scope>
    <source>
        <strain evidence="5">AArc-St2</strain>
    </source>
</reference>
<dbReference type="InterPro" id="IPR006204">
    <property type="entry name" value="GHMP_kinase_N_dom"/>
</dbReference>
<dbReference type="InterPro" id="IPR013750">
    <property type="entry name" value="GHMP_kinase_C_dom"/>
</dbReference>
<dbReference type="EMBL" id="JAKRVX010000002">
    <property type="protein sequence ID" value="MCL9816425.1"/>
    <property type="molecule type" value="Genomic_DNA"/>
</dbReference>
<dbReference type="Pfam" id="PF00288">
    <property type="entry name" value="GHMP_kinases_N"/>
    <property type="match status" value="1"/>
</dbReference>